<protein>
    <submittedName>
        <fullName evidence="2">Uncharacterized protein</fullName>
    </submittedName>
</protein>
<dbReference type="RefSeq" id="WP_157927206.1">
    <property type="nucleotide sequence ID" value="NZ_LT841358.1"/>
</dbReference>
<dbReference type="AlphaFoldDB" id="A0A2H1FEM2"/>
<keyword evidence="1" id="KW-0472">Membrane</keyword>
<keyword evidence="1" id="KW-1133">Transmembrane helix</keyword>
<name>A0A2H1FEM2_9ARCH</name>
<proteinExistence type="predicted"/>
<feature type="transmembrane region" description="Helical" evidence="1">
    <location>
        <begin position="7"/>
        <end position="22"/>
    </location>
</feature>
<gene>
    <name evidence="2" type="ORF">NCS_10998</name>
</gene>
<keyword evidence="1" id="KW-0812">Transmembrane</keyword>
<evidence type="ECO:0000313" key="3">
    <source>
        <dbReference type="Proteomes" id="UP000230607"/>
    </source>
</evidence>
<dbReference type="Proteomes" id="UP000230607">
    <property type="component" value="Chromosome 1"/>
</dbReference>
<sequence>MKFEKRELLLIVGVLFVMIGMMSVLAPAYALVIAVLIYFGIRVFVGRRKKQIQREIGQGICATCGAKIMDNKCPQCDSA</sequence>
<evidence type="ECO:0000256" key="1">
    <source>
        <dbReference type="SAM" id="Phobius"/>
    </source>
</evidence>
<feature type="transmembrane region" description="Helical" evidence="1">
    <location>
        <begin position="28"/>
        <end position="45"/>
    </location>
</feature>
<evidence type="ECO:0000313" key="2">
    <source>
        <dbReference type="EMBL" id="SMH71191.1"/>
    </source>
</evidence>
<reference evidence="3" key="1">
    <citation type="submission" date="2017-03" db="EMBL/GenBank/DDBJ databases">
        <authorList>
            <person name="Herbold C."/>
        </authorList>
    </citation>
    <scope>NUCLEOTIDE SEQUENCE [LARGE SCALE GENOMIC DNA]</scope>
</reference>
<keyword evidence="3" id="KW-1185">Reference proteome</keyword>
<accession>A0A2H1FEM2</accession>
<organism evidence="2 3">
    <name type="scientific">Candidatus Nitrosotalea okcheonensis</name>
    <dbReference type="NCBI Taxonomy" id="1903276"/>
    <lineage>
        <taxon>Archaea</taxon>
        <taxon>Nitrososphaerota</taxon>
        <taxon>Nitrososphaeria</taxon>
        <taxon>Nitrosotaleales</taxon>
        <taxon>Nitrosotaleaceae</taxon>
        <taxon>Nitrosotalea</taxon>
    </lineage>
</organism>
<dbReference type="EMBL" id="LT841358">
    <property type="protein sequence ID" value="SMH71191.1"/>
    <property type="molecule type" value="Genomic_DNA"/>
</dbReference>